<evidence type="ECO:0008006" key="8">
    <source>
        <dbReference type="Google" id="ProtNLM"/>
    </source>
</evidence>
<reference evidence="6 7" key="1">
    <citation type="submission" date="2018-06" db="EMBL/GenBank/DDBJ databases">
        <title>Extensive metabolic versatility and redundancy in microbially diverse, dynamic hydrothermal sediments.</title>
        <authorList>
            <person name="Dombrowski N."/>
            <person name="Teske A."/>
            <person name="Baker B.J."/>
        </authorList>
    </citation>
    <scope>NUCLEOTIDE SEQUENCE [LARGE SCALE GENOMIC DNA]</scope>
    <source>
        <strain evidence="6">B36_G15</strain>
    </source>
</reference>
<evidence type="ECO:0000313" key="7">
    <source>
        <dbReference type="Proteomes" id="UP000268469"/>
    </source>
</evidence>
<dbReference type="InterPro" id="IPR016102">
    <property type="entry name" value="Succinyl-CoA_synth-like"/>
</dbReference>
<gene>
    <name evidence="6" type="ORF">DRP53_10935</name>
</gene>
<dbReference type="PANTHER" id="PTHR43334">
    <property type="entry name" value="ACETATE--COA LIGASE [ADP-FORMING]"/>
    <property type="match status" value="1"/>
</dbReference>
<evidence type="ECO:0000256" key="3">
    <source>
        <dbReference type="ARBA" id="ARBA00022840"/>
    </source>
</evidence>
<dbReference type="Proteomes" id="UP000268469">
    <property type="component" value="Unassembled WGS sequence"/>
</dbReference>
<dbReference type="InterPro" id="IPR036291">
    <property type="entry name" value="NAD(P)-bd_dom_sf"/>
</dbReference>
<organism evidence="6 7">
    <name type="scientific">candidate division WOR-3 bacterium</name>
    <dbReference type="NCBI Taxonomy" id="2052148"/>
    <lineage>
        <taxon>Bacteria</taxon>
        <taxon>Bacteria division WOR-3</taxon>
    </lineage>
</organism>
<dbReference type="Gene3D" id="3.40.50.720">
    <property type="entry name" value="NAD(P)-binding Rossmann-like Domain"/>
    <property type="match status" value="1"/>
</dbReference>
<accession>A0A660SBX8</accession>
<evidence type="ECO:0000259" key="5">
    <source>
        <dbReference type="Pfam" id="PF13607"/>
    </source>
</evidence>
<evidence type="ECO:0000313" key="6">
    <source>
        <dbReference type="EMBL" id="RKX68345.1"/>
    </source>
</evidence>
<keyword evidence="1" id="KW-0436">Ligase</keyword>
<comment type="caution">
    <text evidence="6">The sequence shown here is derived from an EMBL/GenBank/DDBJ whole genome shotgun (WGS) entry which is preliminary data.</text>
</comment>
<dbReference type="EMBL" id="QNBE01000174">
    <property type="protein sequence ID" value="RKX68345.1"/>
    <property type="molecule type" value="Genomic_DNA"/>
</dbReference>
<dbReference type="AlphaFoldDB" id="A0A660SBX8"/>
<keyword evidence="2" id="KW-0547">Nucleotide-binding</keyword>
<evidence type="ECO:0000259" key="4">
    <source>
        <dbReference type="Pfam" id="PF13380"/>
    </source>
</evidence>
<dbReference type="InterPro" id="IPR032875">
    <property type="entry name" value="Succ_CoA_lig_flav_dom"/>
</dbReference>
<dbReference type="Gene3D" id="3.40.50.261">
    <property type="entry name" value="Succinyl-CoA synthetase domains"/>
    <property type="match status" value="2"/>
</dbReference>
<feature type="domain" description="Succinyl-CoA synthetase-like flavodoxin" evidence="5">
    <location>
        <begin position="133"/>
        <end position="270"/>
    </location>
</feature>
<dbReference type="SUPFAM" id="SSF51735">
    <property type="entry name" value="NAD(P)-binding Rossmann-fold domains"/>
    <property type="match status" value="1"/>
</dbReference>
<dbReference type="SUPFAM" id="SSF52210">
    <property type="entry name" value="Succinyl-CoA synthetase domains"/>
    <property type="match status" value="2"/>
</dbReference>
<name>A0A660SBX8_UNCW3</name>
<dbReference type="PANTHER" id="PTHR43334:SF2">
    <property type="entry name" value="ACETATE--COA LIGASE [ADP-FORMING]"/>
    <property type="match status" value="1"/>
</dbReference>
<feature type="domain" description="CoA-binding" evidence="4">
    <location>
        <begin position="2"/>
        <end position="112"/>
    </location>
</feature>
<evidence type="ECO:0000256" key="1">
    <source>
        <dbReference type="ARBA" id="ARBA00022598"/>
    </source>
</evidence>
<proteinExistence type="predicted"/>
<dbReference type="GO" id="GO:0005524">
    <property type="term" value="F:ATP binding"/>
    <property type="evidence" value="ECO:0007669"/>
    <property type="project" value="UniProtKB-KW"/>
</dbReference>
<dbReference type="GO" id="GO:0016874">
    <property type="term" value="F:ligase activity"/>
    <property type="evidence" value="ECO:0007669"/>
    <property type="project" value="UniProtKB-KW"/>
</dbReference>
<evidence type="ECO:0000256" key="2">
    <source>
        <dbReference type="ARBA" id="ARBA00022741"/>
    </source>
</evidence>
<keyword evidence="3" id="KW-0067">ATP-binding</keyword>
<dbReference type="InterPro" id="IPR051538">
    <property type="entry name" value="Acyl-CoA_Synth/Transferase"/>
</dbReference>
<sequence>MGYQVMKSLTTGKKPEKVIPVNPSKKCIMGLETYPSLINVDGDVDLAVIVLPAHLVSSSIKECIRKKVKGIILITAGFAEIEDQSGYILQREVSELANRADIPIIGPNCFGIFNVKTGMNATFNPDFPDTVKEGKVALISQSGGVAGAIAFESRTRNIGFSKIISLGNRCNTDFAEMIEYLMDDSDTEVIAMYMEGIDEPRLLLEALSEFRGKKPVIIYKVGKSKVSDMASQSHTGSLAGRFDIYMGAFRQAGVIVVDSITDLLDVAQALTCSPLPKDSNVAVLSGQAGLAMIACDVCETFGMQVNPFSPETQTKLNRFLPPVTIRTNPVDLGPAWNNMSVVRDAIKVLLNDKVMSSLLLLFVMSGANEDNFSGLSEVFESVTERKPVLSSILSLPGGKWETEIKALEQSGSLVNYPTPERAARALAGLWEYQRIRNLSEQ</sequence>
<dbReference type="Pfam" id="PF13380">
    <property type="entry name" value="CoA_binding_2"/>
    <property type="match status" value="1"/>
</dbReference>
<dbReference type="InterPro" id="IPR003781">
    <property type="entry name" value="CoA-bd"/>
</dbReference>
<protein>
    <recommendedName>
        <fullName evidence="8">CoA-binding domain-containing protein</fullName>
    </recommendedName>
</protein>
<dbReference type="Pfam" id="PF13607">
    <property type="entry name" value="Succ_CoA_lig"/>
    <property type="match status" value="1"/>
</dbReference>